<dbReference type="Pfam" id="PF02690">
    <property type="entry name" value="Na_Pi_cotrans"/>
    <property type="match status" value="2"/>
</dbReference>
<dbReference type="Proteomes" id="UP000286862">
    <property type="component" value="Unassembled WGS sequence"/>
</dbReference>
<dbReference type="InterPro" id="IPR003841">
    <property type="entry name" value="Na/Pi_transpt"/>
</dbReference>
<dbReference type="SUPFAM" id="SSF109755">
    <property type="entry name" value="PhoU-like"/>
    <property type="match status" value="1"/>
</dbReference>
<keyword evidence="4 6" id="KW-1133">Transmembrane helix</keyword>
<dbReference type="PANTHER" id="PTHR10010">
    <property type="entry name" value="SOLUTE CARRIER FAMILY 34 SODIUM PHOSPHATE , MEMBER 2-RELATED"/>
    <property type="match status" value="1"/>
</dbReference>
<keyword evidence="2" id="KW-1003">Cell membrane</keyword>
<name>A0A3S3SLF0_9BACT</name>
<evidence type="ECO:0000256" key="5">
    <source>
        <dbReference type="ARBA" id="ARBA00023136"/>
    </source>
</evidence>
<dbReference type="AlphaFoldDB" id="A0A3S3SLF0"/>
<feature type="non-terminal residue" evidence="8">
    <location>
        <position position="458"/>
    </location>
</feature>
<reference evidence="8 9" key="1">
    <citation type="submission" date="2017-01" db="EMBL/GenBank/DDBJ databases">
        <title>The cable genome- insights into the physiology and evolution of filamentous bacteria capable of sulfide oxidation via long distance electron transfer.</title>
        <authorList>
            <person name="Schreiber L."/>
            <person name="Bjerg J.T."/>
            <person name="Boggild A."/>
            <person name="Van De Vossenberg J."/>
            <person name="Meysman F."/>
            <person name="Nielsen L.P."/>
            <person name="Schramm A."/>
            <person name="Kjeldsen K.U."/>
        </authorList>
    </citation>
    <scope>NUCLEOTIDE SEQUENCE [LARGE SCALE GENOMIC DNA]</scope>
    <source>
        <strain evidence="8">A2</strain>
    </source>
</reference>
<dbReference type="InterPro" id="IPR038078">
    <property type="entry name" value="PhoU-like_sf"/>
</dbReference>
<evidence type="ECO:0000256" key="2">
    <source>
        <dbReference type="ARBA" id="ARBA00022475"/>
    </source>
</evidence>
<feature type="domain" description="PhoU" evidence="7">
    <location>
        <begin position="341"/>
        <end position="427"/>
    </location>
</feature>
<gene>
    <name evidence="8" type="ORF">VT99_12751</name>
</gene>
<dbReference type="EMBL" id="MTKQ01000275">
    <property type="protein sequence ID" value="RWX45342.1"/>
    <property type="molecule type" value="Genomic_DNA"/>
</dbReference>
<dbReference type="GO" id="GO:0044341">
    <property type="term" value="P:sodium-dependent phosphate transport"/>
    <property type="evidence" value="ECO:0007669"/>
    <property type="project" value="InterPro"/>
</dbReference>
<accession>A0A3S3SLF0</accession>
<evidence type="ECO:0000259" key="7">
    <source>
        <dbReference type="Pfam" id="PF01895"/>
    </source>
</evidence>
<sequence length="458" mass="49880">MELLIVLAKIFAGLALLIFSISQLSHTLKKISGVRFRKILERTTSNPFKGIFTGASITFLVQSSSVTVLLLLGLVNAGIMNLKQAVFVILGSGIGTTITAQIVAFKLKVVFYPFIATGFALKVISKKEHYKNIGDIIFYLGLIFLSMGIMSDGSKPLKEYPFFIDTIRLLGVNPLWGIFLGAVFTAITSSSSATTSLVIAMSMEGVIPLQSGIALIIGANIGTCVLELVATIGTNCAAKRTGLAQFMVNLVGAVIFYPFLGSFTKLIAMTGSEVPRLIANAHTIFNVTVSLFFVPFVGLLVFFLEKVIPDHGRSEIRSSGVLDEKFLAVPSMALYEVEQEVNRMASIAEEMLLNARKAFVNRDNTAYAIVKESEKTIDAIYEGLSVYLGKISTLMLSEKDSKRKLAFAHAITDIERIADLAENLAEYSRQKEIVFSGHAMNTIEKVFDNTLLTYSSAV</sequence>
<dbReference type="NCBIfam" id="NF037997">
    <property type="entry name" value="Na_Pi_symport"/>
    <property type="match status" value="1"/>
</dbReference>
<feature type="transmembrane region" description="Helical" evidence="6">
    <location>
        <begin position="136"/>
        <end position="154"/>
    </location>
</feature>
<keyword evidence="5 6" id="KW-0472">Membrane</keyword>
<evidence type="ECO:0000256" key="1">
    <source>
        <dbReference type="ARBA" id="ARBA00004651"/>
    </source>
</evidence>
<dbReference type="InterPro" id="IPR026022">
    <property type="entry name" value="PhoU_dom"/>
</dbReference>
<dbReference type="Gene3D" id="1.20.58.220">
    <property type="entry name" value="Phosphate transport system protein phou homolog 2, domain 2"/>
    <property type="match status" value="1"/>
</dbReference>
<comment type="caution">
    <text evidence="8">The sequence shown here is derived from an EMBL/GenBank/DDBJ whole genome shotgun (WGS) entry which is preliminary data.</text>
</comment>
<feature type="transmembrane region" description="Helical" evidence="6">
    <location>
        <begin position="174"/>
        <end position="200"/>
    </location>
</feature>
<comment type="subcellular location">
    <subcellularLocation>
        <location evidence="1">Cell membrane</location>
        <topology evidence="1">Multi-pass membrane protein</topology>
    </subcellularLocation>
</comment>
<dbReference type="GO" id="GO:0005886">
    <property type="term" value="C:plasma membrane"/>
    <property type="evidence" value="ECO:0007669"/>
    <property type="project" value="UniProtKB-SubCell"/>
</dbReference>
<feature type="transmembrane region" description="Helical" evidence="6">
    <location>
        <begin position="212"/>
        <end position="232"/>
    </location>
</feature>
<evidence type="ECO:0000256" key="3">
    <source>
        <dbReference type="ARBA" id="ARBA00022692"/>
    </source>
</evidence>
<protein>
    <submittedName>
        <fullName evidence="8">Phosphate:Na+ symporter</fullName>
    </submittedName>
</protein>
<proteinExistence type="predicted"/>
<feature type="transmembrane region" description="Helical" evidence="6">
    <location>
        <begin position="51"/>
        <end position="73"/>
    </location>
</feature>
<evidence type="ECO:0000313" key="9">
    <source>
        <dbReference type="Proteomes" id="UP000286862"/>
    </source>
</evidence>
<dbReference type="PANTHER" id="PTHR10010:SF46">
    <property type="entry name" value="SODIUM-DEPENDENT PHOSPHATE TRANSPORT PROTEIN 2B"/>
    <property type="match status" value="1"/>
</dbReference>
<evidence type="ECO:0000256" key="6">
    <source>
        <dbReference type="SAM" id="Phobius"/>
    </source>
</evidence>
<evidence type="ECO:0000313" key="8">
    <source>
        <dbReference type="EMBL" id="RWX45342.1"/>
    </source>
</evidence>
<dbReference type="GO" id="GO:0005436">
    <property type="term" value="F:sodium:phosphate symporter activity"/>
    <property type="evidence" value="ECO:0007669"/>
    <property type="project" value="InterPro"/>
</dbReference>
<keyword evidence="3 6" id="KW-0812">Transmembrane</keyword>
<evidence type="ECO:0000256" key="4">
    <source>
        <dbReference type="ARBA" id="ARBA00022989"/>
    </source>
</evidence>
<organism evidence="8 9">
    <name type="scientific">Candidatus Electrothrix marina</name>
    <dbReference type="NCBI Taxonomy" id="1859130"/>
    <lineage>
        <taxon>Bacteria</taxon>
        <taxon>Pseudomonadati</taxon>
        <taxon>Thermodesulfobacteriota</taxon>
        <taxon>Desulfobulbia</taxon>
        <taxon>Desulfobulbales</taxon>
        <taxon>Desulfobulbaceae</taxon>
        <taxon>Candidatus Electrothrix</taxon>
    </lineage>
</organism>
<feature type="transmembrane region" description="Helical" evidence="6">
    <location>
        <begin position="244"/>
        <end position="263"/>
    </location>
</feature>
<feature type="transmembrane region" description="Helical" evidence="6">
    <location>
        <begin position="85"/>
        <end position="103"/>
    </location>
</feature>
<dbReference type="Pfam" id="PF01895">
    <property type="entry name" value="PhoU"/>
    <property type="match status" value="1"/>
</dbReference>
<feature type="transmembrane region" description="Helical" evidence="6">
    <location>
        <begin position="284"/>
        <end position="304"/>
    </location>
</feature>